<feature type="region of interest" description="Disordered" evidence="1">
    <location>
        <begin position="180"/>
        <end position="207"/>
    </location>
</feature>
<keyword evidence="3" id="KW-1185">Reference proteome</keyword>
<evidence type="ECO:0000313" key="3">
    <source>
        <dbReference type="Proteomes" id="UP000747399"/>
    </source>
</evidence>
<name>A0A8J4F0T9_9CHLO</name>
<comment type="caution">
    <text evidence="2">The sequence shown here is derived from an EMBL/GenBank/DDBJ whole genome shotgun (WGS) entry which is preliminary data.</text>
</comment>
<reference evidence="2" key="1">
    <citation type="journal article" date="2021" name="Proc. Natl. Acad. Sci. U.S.A.">
        <title>Three genomes in the algal genus Volvox reveal the fate of a haploid sex-determining region after a transition to homothallism.</title>
        <authorList>
            <person name="Yamamoto K."/>
            <person name="Hamaji T."/>
            <person name="Kawai-Toyooka H."/>
            <person name="Matsuzaki R."/>
            <person name="Takahashi F."/>
            <person name="Nishimura Y."/>
            <person name="Kawachi M."/>
            <person name="Noguchi H."/>
            <person name="Minakuchi Y."/>
            <person name="Umen J.G."/>
            <person name="Toyoda A."/>
            <person name="Nozaki H."/>
        </authorList>
    </citation>
    <scope>NUCLEOTIDE SEQUENCE</scope>
    <source>
        <strain evidence="2">NIES-3780</strain>
    </source>
</reference>
<gene>
    <name evidence="2" type="ORF">Vafri_10800</name>
</gene>
<dbReference type="Proteomes" id="UP000747399">
    <property type="component" value="Unassembled WGS sequence"/>
</dbReference>
<accession>A0A8J4F0T9</accession>
<evidence type="ECO:0000256" key="1">
    <source>
        <dbReference type="SAM" id="MobiDB-lite"/>
    </source>
</evidence>
<protein>
    <submittedName>
        <fullName evidence="2">Uncharacterized protein</fullName>
    </submittedName>
</protein>
<feature type="compositionally biased region" description="Basic and acidic residues" evidence="1">
    <location>
        <begin position="22"/>
        <end position="40"/>
    </location>
</feature>
<organism evidence="2 3">
    <name type="scientific">Volvox africanus</name>
    <dbReference type="NCBI Taxonomy" id="51714"/>
    <lineage>
        <taxon>Eukaryota</taxon>
        <taxon>Viridiplantae</taxon>
        <taxon>Chlorophyta</taxon>
        <taxon>core chlorophytes</taxon>
        <taxon>Chlorophyceae</taxon>
        <taxon>CS clade</taxon>
        <taxon>Chlamydomonadales</taxon>
        <taxon>Volvocaceae</taxon>
        <taxon>Volvox</taxon>
    </lineage>
</organism>
<proteinExistence type="predicted"/>
<sequence>MEGTIGAAGEVGPSGFRNLEPISREQREAARDKDFLEKSRLQSRQRNILQPPENFFGSPVVPERQAPSYCDEHDRFNRDVAGENYQRKQGALEKKEEVYAAKRVINYNREHGIKAADQAMEQREATKFETARTLGNGARRNQSGESYNIISLDYNRNSGGQTLASKDSAYQEHRQVRAAHLHAKSHSVTHNIITGEPVKMPMPAKPQ</sequence>
<evidence type="ECO:0000313" key="2">
    <source>
        <dbReference type="EMBL" id="GIL55221.1"/>
    </source>
</evidence>
<dbReference type="EMBL" id="BNCO01000020">
    <property type="protein sequence ID" value="GIL55221.1"/>
    <property type="molecule type" value="Genomic_DNA"/>
</dbReference>
<dbReference type="AlphaFoldDB" id="A0A8J4F0T9"/>
<feature type="region of interest" description="Disordered" evidence="1">
    <location>
        <begin position="1"/>
        <end position="66"/>
    </location>
</feature>